<keyword evidence="1" id="KW-0732">Signal</keyword>
<evidence type="ECO:0000313" key="3">
    <source>
        <dbReference type="Proteomes" id="UP000801492"/>
    </source>
</evidence>
<feature type="chain" id="PRO_5035457082" evidence="1">
    <location>
        <begin position="21"/>
        <end position="113"/>
    </location>
</feature>
<dbReference type="Proteomes" id="UP000801492">
    <property type="component" value="Unassembled WGS sequence"/>
</dbReference>
<evidence type="ECO:0000313" key="2">
    <source>
        <dbReference type="EMBL" id="KAF2896902.1"/>
    </source>
</evidence>
<organism evidence="2 3">
    <name type="scientific">Ignelater luminosus</name>
    <name type="common">Cucubano</name>
    <name type="synonym">Pyrophorus luminosus</name>
    <dbReference type="NCBI Taxonomy" id="2038154"/>
    <lineage>
        <taxon>Eukaryota</taxon>
        <taxon>Metazoa</taxon>
        <taxon>Ecdysozoa</taxon>
        <taxon>Arthropoda</taxon>
        <taxon>Hexapoda</taxon>
        <taxon>Insecta</taxon>
        <taxon>Pterygota</taxon>
        <taxon>Neoptera</taxon>
        <taxon>Endopterygota</taxon>
        <taxon>Coleoptera</taxon>
        <taxon>Polyphaga</taxon>
        <taxon>Elateriformia</taxon>
        <taxon>Elateroidea</taxon>
        <taxon>Elateridae</taxon>
        <taxon>Agrypninae</taxon>
        <taxon>Pyrophorini</taxon>
        <taxon>Ignelater</taxon>
    </lineage>
</organism>
<evidence type="ECO:0000256" key="1">
    <source>
        <dbReference type="SAM" id="SignalP"/>
    </source>
</evidence>
<comment type="caution">
    <text evidence="2">The sequence shown here is derived from an EMBL/GenBank/DDBJ whole genome shotgun (WGS) entry which is preliminary data.</text>
</comment>
<protein>
    <submittedName>
        <fullName evidence="2">Uncharacterized protein</fullName>
    </submittedName>
</protein>
<name>A0A8K0D632_IGNLU</name>
<dbReference type="AlphaFoldDB" id="A0A8K0D632"/>
<dbReference type="OrthoDB" id="6694653at2759"/>
<accession>A0A8K0D632</accession>
<keyword evidence="3" id="KW-1185">Reference proteome</keyword>
<reference evidence="2" key="1">
    <citation type="submission" date="2019-08" db="EMBL/GenBank/DDBJ databases">
        <title>The genome of the North American firefly Photinus pyralis.</title>
        <authorList>
            <consortium name="Photinus pyralis genome working group"/>
            <person name="Fallon T.R."/>
            <person name="Sander Lower S.E."/>
            <person name="Weng J.-K."/>
        </authorList>
    </citation>
    <scope>NUCLEOTIDE SEQUENCE</scope>
    <source>
        <strain evidence="2">TRF0915ILg1</strain>
        <tissue evidence="2">Whole body</tissue>
    </source>
</reference>
<proteinExistence type="predicted"/>
<gene>
    <name evidence="2" type="ORF">ILUMI_09275</name>
</gene>
<dbReference type="EMBL" id="VTPC01004669">
    <property type="protein sequence ID" value="KAF2896902.1"/>
    <property type="molecule type" value="Genomic_DNA"/>
</dbReference>
<feature type="signal peptide" evidence="1">
    <location>
        <begin position="1"/>
        <end position="20"/>
    </location>
</feature>
<sequence length="113" mass="12703">MKLLTTLLLGVCLAVSVTNAKPSPKECKCWDGYEPKIGADGPECSGISILRTVPCNESQPPQCKCSGNVTGILKDETGIWCSTYAEGKETKRWECENKDEWNKFYEEYPDYKR</sequence>